<feature type="compositionally biased region" description="Acidic residues" evidence="1">
    <location>
        <begin position="14"/>
        <end position="23"/>
    </location>
</feature>
<keyword evidence="4" id="KW-1185">Reference proteome</keyword>
<organism evidence="3 4">
    <name type="scientific">Gnathostoma spinigerum</name>
    <dbReference type="NCBI Taxonomy" id="75299"/>
    <lineage>
        <taxon>Eukaryota</taxon>
        <taxon>Metazoa</taxon>
        <taxon>Ecdysozoa</taxon>
        <taxon>Nematoda</taxon>
        <taxon>Chromadorea</taxon>
        <taxon>Rhabditida</taxon>
        <taxon>Spirurina</taxon>
        <taxon>Gnathostomatomorpha</taxon>
        <taxon>Gnathostomatoidea</taxon>
        <taxon>Gnathostomatidae</taxon>
        <taxon>Gnathostoma</taxon>
    </lineage>
</organism>
<feature type="region of interest" description="Disordered" evidence="1">
    <location>
        <begin position="1"/>
        <end position="26"/>
    </location>
</feature>
<dbReference type="PANTHER" id="PTHR31796:SF2">
    <property type="entry name" value="SUZ DOMAIN-CONTAINING PROTEIN 1"/>
    <property type="match status" value="1"/>
</dbReference>
<name>A0ABD6ENF5_9BILA</name>
<dbReference type="PANTHER" id="PTHR31796">
    <property type="entry name" value="SUZ DOMAIN-CONTAINING PROTEIN 1"/>
    <property type="match status" value="1"/>
</dbReference>
<evidence type="ECO:0000259" key="2">
    <source>
        <dbReference type="PROSITE" id="PS51673"/>
    </source>
</evidence>
<dbReference type="EMBL" id="JBGFUD010003260">
    <property type="protein sequence ID" value="MFH4978508.1"/>
    <property type="molecule type" value="Genomic_DNA"/>
</dbReference>
<dbReference type="Pfam" id="PF12752">
    <property type="entry name" value="SUZ"/>
    <property type="match status" value="1"/>
</dbReference>
<evidence type="ECO:0000256" key="1">
    <source>
        <dbReference type="SAM" id="MobiDB-lite"/>
    </source>
</evidence>
<dbReference type="InterPro" id="IPR024771">
    <property type="entry name" value="SUZ"/>
</dbReference>
<sequence length="304" mass="33475">MSEGRGAASSSENVAEDWEEAGDEVSAQLEQRQKLFLKKKQKEEELAKARQEAVLYSQLHSHEGSSGTNEKQATFKILRRPQSYGTIPSSSKAEPVKSDEDYQSKKRSLEERQAAYQQARERIFGGQYNPDEEPDPEELGPTIIPLPPTTANSPTGMLGPRIQYTAPVPRPRAPTPLQVRAQHYPSLPVNQGAQRIVHYGNQAKLSEQLSRQGVPFVVPPPPIALQMSQQQKYGLKSEHLPFFDARIPPPLPAVGPTSIYPAVVMTSGVTTAPSKVITTPNDRGEQSRGSGCSSVPYGWYHLLP</sequence>
<evidence type="ECO:0000313" key="4">
    <source>
        <dbReference type="Proteomes" id="UP001608902"/>
    </source>
</evidence>
<accession>A0ABD6ENF5</accession>
<reference evidence="3 4" key="1">
    <citation type="submission" date="2024-08" db="EMBL/GenBank/DDBJ databases">
        <title>Gnathostoma spinigerum genome.</title>
        <authorList>
            <person name="Gonzalez-Bertolin B."/>
            <person name="Monzon S."/>
            <person name="Zaballos A."/>
            <person name="Jimenez P."/>
            <person name="Dekumyoy P."/>
            <person name="Varona S."/>
            <person name="Cuesta I."/>
            <person name="Sumanam S."/>
            <person name="Adisakwattana P."/>
            <person name="Gasser R.B."/>
            <person name="Hernandez-Gonzalez A."/>
            <person name="Young N.D."/>
            <person name="Perteguer M.J."/>
        </authorList>
    </citation>
    <scope>NUCLEOTIDE SEQUENCE [LARGE SCALE GENOMIC DNA]</scope>
    <source>
        <strain evidence="3">AL3</strain>
        <tissue evidence="3">Liver</tissue>
    </source>
</reference>
<gene>
    <name evidence="3" type="ORF">AB6A40_005217</name>
</gene>
<feature type="domain" description="SUZ" evidence="2">
    <location>
        <begin position="50"/>
        <end position="128"/>
    </location>
</feature>
<feature type="region of interest" description="Disordered" evidence="1">
    <location>
        <begin position="58"/>
        <end position="116"/>
    </location>
</feature>
<feature type="compositionally biased region" description="Polar residues" evidence="1">
    <location>
        <begin position="83"/>
        <end position="92"/>
    </location>
</feature>
<protein>
    <recommendedName>
        <fullName evidence="2">SUZ domain-containing protein</fullName>
    </recommendedName>
</protein>
<dbReference type="InterPro" id="IPR039228">
    <property type="entry name" value="SZRD1"/>
</dbReference>
<proteinExistence type="predicted"/>
<feature type="compositionally biased region" description="Basic and acidic residues" evidence="1">
    <location>
        <begin position="94"/>
        <end position="116"/>
    </location>
</feature>
<dbReference type="Proteomes" id="UP001608902">
    <property type="component" value="Unassembled WGS sequence"/>
</dbReference>
<comment type="caution">
    <text evidence="3">The sequence shown here is derived from an EMBL/GenBank/DDBJ whole genome shotgun (WGS) entry which is preliminary data.</text>
</comment>
<evidence type="ECO:0000313" key="3">
    <source>
        <dbReference type="EMBL" id="MFH4978508.1"/>
    </source>
</evidence>
<dbReference type="PROSITE" id="PS51673">
    <property type="entry name" value="SUZ"/>
    <property type="match status" value="1"/>
</dbReference>
<dbReference type="AlphaFoldDB" id="A0ABD6ENF5"/>